<accession>A0ABY6HV39</accession>
<dbReference type="InterPro" id="IPR052046">
    <property type="entry name" value="GH57_Enzymes"/>
</dbReference>
<organism evidence="4 5">
    <name type="scientific">Candidatus Lokiarchaeum ossiferum</name>
    <dbReference type="NCBI Taxonomy" id="2951803"/>
    <lineage>
        <taxon>Archaea</taxon>
        <taxon>Promethearchaeati</taxon>
        <taxon>Promethearchaeota</taxon>
        <taxon>Promethearchaeia</taxon>
        <taxon>Promethearchaeales</taxon>
        <taxon>Promethearchaeaceae</taxon>
        <taxon>Candidatus Lokiarchaeum</taxon>
    </lineage>
</organism>
<dbReference type="InterPro" id="IPR004300">
    <property type="entry name" value="Glyco_hydro_57_N"/>
</dbReference>
<comment type="similarity">
    <text evidence="1">Belongs to the glycosyl hydrolase 57 family.</text>
</comment>
<dbReference type="InterPro" id="IPR011330">
    <property type="entry name" value="Glyco_hydro/deAcase_b/a-brl"/>
</dbReference>
<keyword evidence="5" id="KW-1185">Reference proteome</keyword>
<dbReference type="Gene3D" id="3.20.110.20">
    <property type="match status" value="1"/>
</dbReference>
<evidence type="ECO:0000313" key="4">
    <source>
        <dbReference type="EMBL" id="UYP47395.1"/>
    </source>
</evidence>
<sequence length="401" mass="46123">MVVYFAFLFHIYQPPVQIAPVIKQIVKESYRPILDALRDHPNAKISLNINATLTEQLDDYGYRDVIEGISTLASRGQIDFTGSGKFHPLLPLIPEPEILRQIKLNNDTNRQYFGNIYKPRGFFPPEMAISEEIFPAIKKMGFDWVISSGIANSLSEFPTTSISQHNKTGLGLVFRDDYTSIDCAFDKLNNIEAFANRLKYKNQDQDYYVILAMDGETFGHHVKHAIKDFLIPLFEALPHRDDIKMCTVSEIVDRFPKGQKQSPKASSWSTMPYDLDRGVPFPLWFDPNNPLHQEQHHFIMYALTTVHLAQKYYDSMNDDQKGLYNNARSFLDRGIHSCQQWWASKRPWYSPDMIVRGLSEILLASINAKRSIPDVNPDIPDAMQLILEEMLRAHNKIILSL</sequence>
<evidence type="ECO:0000259" key="3">
    <source>
        <dbReference type="Pfam" id="PF03065"/>
    </source>
</evidence>
<dbReference type="Proteomes" id="UP001208689">
    <property type="component" value="Chromosome"/>
</dbReference>
<keyword evidence="2" id="KW-0119">Carbohydrate metabolism</keyword>
<protein>
    <recommendedName>
        <fullName evidence="3">Glycoside hydrolase family 57 N-terminal domain-containing protein</fullName>
    </recommendedName>
</protein>
<proteinExistence type="inferred from homology"/>
<evidence type="ECO:0000313" key="5">
    <source>
        <dbReference type="Proteomes" id="UP001208689"/>
    </source>
</evidence>
<evidence type="ECO:0000256" key="2">
    <source>
        <dbReference type="ARBA" id="ARBA00023277"/>
    </source>
</evidence>
<evidence type="ECO:0000256" key="1">
    <source>
        <dbReference type="ARBA" id="ARBA00006821"/>
    </source>
</evidence>
<reference evidence="4" key="1">
    <citation type="submission" date="2022-09" db="EMBL/GenBank/DDBJ databases">
        <title>Actin cytoskeleton and complex cell architecture in an #Asgard archaeon.</title>
        <authorList>
            <person name="Ponce Toledo R.I."/>
            <person name="Schleper C."/>
            <person name="Rodrigues Oliveira T."/>
            <person name="Wollweber F."/>
            <person name="Xu J."/>
            <person name="Rittmann S."/>
            <person name="Klingl A."/>
            <person name="Pilhofer M."/>
        </authorList>
    </citation>
    <scope>NUCLEOTIDE SEQUENCE</scope>
    <source>
        <strain evidence="4">B-35</strain>
    </source>
</reference>
<name>A0ABY6HV39_9ARCH</name>
<dbReference type="EMBL" id="CP104013">
    <property type="protein sequence ID" value="UYP47395.1"/>
    <property type="molecule type" value="Genomic_DNA"/>
</dbReference>
<dbReference type="PANTHER" id="PTHR36306">
    <property type="entry name" value="ALPHA-AMYLASE-RELATED-RELATED"/>
    <property type="match status" value="1"/>
</dbReference>
<gene>
    <name evidence="4" type="ORF">NEF87_003680</name>
</gene>
<dbReference type="Pfam" id="PF03065">
    <property type="entry name" value="Glyco_hydro_57"/>
    <property type="match status" value="1"/>
</dbReference>
<dbReference type="SUPFAM" id="SSF88713">
    <property type="entry name" value="Glycoside hydrolase/deacetylase"/>
    <property type="match status" value="1"/>
</dbReference>
<dbReference type="PANTHER" id="PTHR36306:SF1">
    <property type="entry name" value="ALPHA-AMYLASE-RELATED"/>
    <property type="match status" value="1"/>
</dbReference>
<feature type="domain" description="Glycoside hydrolase family 57 N-terminal" evidence="3">
    <location>
        <begin position="23"/>
        <end position="257"/>
    </location>
</feature>